<dbReference type="Pfam" id="PF02082">
    <property type="entry name" value="Rrf2"/>
    <property type="match status" value="1"/>
</dbReference>
<dbReference type="EMBL" id="LPZR01000170">
    <property type="protein sequence ID" value="KYO51596.1"/>
    <property type="molecule type" value="Genomic_DNA"/>
</dbReference>
<dbReference type="GeneID" id="97244352"/>
<accession>A0A162KLZ9</accession>
<gene>
    <name evidence="3" type="ORF">AUP44_08330</name>
    <name evidence="2" type="ORF">DCK97_11735</name>
</gene>
<dbReference type="InterPro" id="IPR000944">
    <property type="entry name" value="Tscrpt_reg_Rrf2"/>
</dbReference>
<organism evidence="3 4">
    <name type="scientific">Tistrella mobilis</name>
    <dbReference type="NCBI Taxonomy" id="171437"/>
    <lineage>
        <taxon>Bacteria</taxon>
        <taxon>Pseudomonadati</taxon>
        <taxon>Pseudomonadota</taxon>
        <taxon>Alphaproteobacteria</taxon>
        <taxon>Geminicoccales</taxon>
        <taxon>Geminicoccaceae</taxon>
        <taxon>Tistrella</taxon>
    </lineage>
</organism>
<dbReference type="InterPro" id="IPR036388">
    <property type="entry name" value="WH-like_DNA-bd_sf"/>
</dbReference>
<sequence>MLRLSKKLLFALEAVVDIAHNGGAEPVQSKEITRRQGIPQRYLEQVMQQLVHAEILEGVRGPRGGYRLARERRKITIGDIARVVRAMEKTDDPMADPAGSDLGHKVVRPVWQDIQDELMERLDGITVADLCQRAVEQGIRSEAMTRMDFSI</sequence>
<evidence type="ECO:0000313" key="2">
    <source>
        <dbReference type="EMBL" id="HAE48082.1"/>
    </source>
</evidence>
<dbReference type="SUPFAM" id="SSF46785">
    <property type="entry name" value="Winged helix' DNA-binding domain"/>
    <property type="match status" value="1"/>
</dbReference>
<reference evidence="3 4" key="1">
    <citation type="submission" date="2015-12" db="EMBL/GenBank/DDBJ databases">
        <title>Genome sequence of Tistrella mobilis MCCC 1A02139.</title>
        <authorList>
            <person name="Lu L."/>
            <person name="Lai Q."/>
            <person name="Shao Z."/>
            <person name="Qian P."/>
        </authorList>
    </citation>
    <scope>NUCLEOTIDE SEQUENCE [LARGE SCALE GENOMIC DNA]</scope>
    <source>
        <strain evidence="3 4">MCCC 1A02139</strain>
    </source>
</reference>
<dbReference type="Gene3D" id="1.10.10.10">
    <property type="entry name" value="Winged helix-like DNA-binding domain superfamily/Winged helix DNA-binding domain"/>
    <property type="match status" value="1"/>
</dbReference>
<dbReference type="OMA" id="SCKSEYA"/>
<dbReference type="Proteomes" id="UP000075787">
    <property type="component" value="Unassembled WGS sequence"/>
</dbReference>
<dbReference type="Proteomes" id="UP000257706">
    <property type="component" value="Unassembled WGS sequence"/>
</dbReference>
<dbReference type="GO" id="GO:0003700">
    <property type="term" value="F:DNA-binding transcription factor activity"/>
    <property type="evidence" value="ECO:0007669"/>
    <property type="project" value="TreeGrafter"/>
</dbReference>
<dbReference type="PANTHER" id="PTHR33221">
    <property type="entry name" value="WINGED HELIX-TURN-HELIX TRANSCRIPTIONAL REGULATOR, RRF2 FAMILY"/>
    <property type="match status" value="1"/>
</dbReference>
<evidence type="ECO:0000256" key="1">
    <source>
        <dbReference type="ARBA" id="ARBA00023125"/>
    </source>
</evidence>
<comment type="caution">
    <text evidence="3">The sequence shown here is derived from an EMBL/GenBank/DDBJ whole genome shotgun (WGS) entry which is preliminary data.</text>
</comment>
<dbReference type="NCBIfam" id="TIGR00738">
    <property type="entry name" value="rrf2_super"/>
    <property type="match status" value="1"/>
</dbReference>
<dbReference type="PANTHER" id="PTHR33221:SF5">
    <property type="entry name" value="HTH-TYPE TRANSCRIPTIONAL REGULATOR ISCR"/>
    <property type="match status" value="1"/>
</dbReference>
<dbReference type="PROSITE" id="PS51197">
    <property type="entry name" value="HTH_RRF2_2"/>
    <property type="match status" value="1"/>
</dbReference>
<dbReference type="OrthoDB" id="9800519at2"/>
<evidence type="ECO:0000313" key="5">
    <source>
        <dbReference type="Proteomes" id="UP000257706"/>
    </source>
</evidence>
<keyword evidence="1" id="KW-0238">DNA-binding</keyword>
<evidence type="ECO:0000313" key="3">
    <source>
        <dbReference type="EMBL" id="KYO51596.1"/>
    </source>
</evidence>
<dbReference type="GO" id="GO:0003677">
    <property type="term" value="F:DNA binding"/>
    <property type="evidence" value="ECO:0007669"/>
    <property type="project" value="UniProtKB-KW"/>
</dbReference>
<dbReference type="AlphaFoldDB" id="A0A162KLZ9"/>
<name>A0A162KLZ9_9PROT</name>
<dbReference type="InterPro" id="IPR036390">
    <property type="entry name" value="WH_DNA-bd_sf"/>
</dbReference>
<dbReference type="GO" id="GO:0005829">
    <property type="term" value="C:cytosol"/>
    <property type="evidence" value="ECO:0007669"/>
    <property type="project" value="TreeGrafter"/>
</dbReference>
<reference evidence="2 5" key="2">
    <citation type="journal article" date="2018" name="Nat. Biotechnol.">
        <title>A standardized bacterial taxonomy based on genome phylogeny substantially revises the tree of life.</title>
        <authorList>
            <person name="Parks D.H."/>
            <person name="Chuvochina M."/>
            <person name="Waite D.W."/>
            <person name="Rinke C."/>
            <person name="Skarshewski A."/>
            <person name="Chaumeil P.A."/>
            <person name="Hugenholtz P."/>
        </authorList>
    </citation>
    <scope>NUCLEOTIDE SEQUENCE [LARGE SCALE GENOMIC DNA]</scope>
    <source>
        <strain evidence="2">UBA8739</strain>
    </source>
</reference>
<dbReference type="EMBL" id="DMAI01000181">
    <property type="protein sequence ID" value="HAE48082.1"/>
    <property type="molecule type" value="Genomic_DNA"/>
</dbReference>
<proteinExistence type="predicted"/>
<evidence type="ECO:0000313" key="4">
    <source>
        <dbReference type="Proteomes" id="UP000075787"/>
    </source>
</evidence>
<dbReference type="RefSeq" id="WP_014747071.1">
    <property type="nucleotide sequence ID" value="NZ_CP121013.1"/>
</dbReference>
<protein>
    <submittedName>
        <fullName evidence="2 3">Transcriptional regulator</fullName>
    </submittedName>
</protein>